<dbReference type="InterPro" id="IPR010918">
    <property type="entry name" value="PurM-like_C_dom"/>
</dbReference>
<proteinExistence type="predicted"/>
<dbReference type="InterPro" id="IPR036676">
    <property type="entry name" value="PurM-like_C_sf"/>
</dbReference>
<dbReference type="SUPFAM" id="SSF56042">
    <property type="entry name" value="PurM C-terminal domain-like"/>
    <property type="match status" value="1"/>
</dbReference>
<protein>
    <submittedName>
        <fullName evidence="2">Carbamoyl dehydratase HypE</fullName>
        <ecNumber evidence="2">4.2.1.-</ecNumber>
    </submittedName>
</protein>
<dbReference type="AlphaFoldDB" id="A0A645IAW7"/>
<dbReference type="Gene3D" id="3.90.650.10">
    <property type="entry name" value="PurM-like C-terminal domain"/>
    <property type="match status" value="1"/>
</dbReference>
<keyword evidence="2" id="KW-0456">Lyase</keyword>
<reference evidence="2" key="1">
    <citation type="submission" date="2019-08" db="EMBL/GenBank/DDBJ databases">
        <authorList>
            <person name="Kucharzyk K."/>
            <person name="Murdoch R.W."/>
            <person name="Higgins S."/>
            <person name="Loffler F."/>
        </authorList>
    </citation>
    <scope>NUCLEOTIDE SEQUENCE</scope>
</reference>
<feature type="domain" description="PurM-like C-terminal" evidence="1">
    <location>
        <begin position="1"/>
        <end position="92"/>
    </location>
</feature>
<dbReference type="Pfam" id="PF02769">
    <property type="entry name" value="AIRS_C"/>
    <property type="match status" value="1"/>
</dbReference>
<dbReference type="GO" id="GO:0051604">
    <property type="term" value="P:protein maturation"/>
    <property type="evidence" value="ECO:0007669"/>
    <property type="project" value="TreeGrafter"/>
</dbReference>
<comment type="caution">
    <text evidence="2">The sequence shown here is derived from an EMBL/GenBank/DDBJ whole genome shotgun (WGS) entry which is preliminary data.</text>
</comment>
<dbReference type="InterPro" id="IPR011854">
    <property type="entry name" value="HypE"/>
</dbReference>
<gene>
    <name evidence="2" type="primary">hypE_18</name>
    <name evidence="2" type="ORF">SDC9_196074</name>
</gene>
<organism evidence="2">
    <name type="scientific">bioreactor metagenome</name>
    <dbReference type="NCBI Taxonomy" id="1076179"/>
    <lineage>
        <taxon>unclassified sequences</taxon>
        <taxon>metagenomes</taxon>
        <taxon>ecological metagenomes</taxon>
    </lineage>
</organism>
<sequence length="119" mass="12457">MRDPTRGGVGAVVQEMVSGSPAGAELREADLPVRPAFRALSGMLGIEPLFVACEGRLVLVAGPEGADAILDAWRKLPGGESACEIGELTNAPGRVTLRGEWGGRRLLVVPDGEQLPRIC</sequence>
<evidence type="ECO:0000259" key="1">
    <source>
        <dbReference type="Pfam" id="PF02769"/>
    </source>
</evidence>
<dbReference type="GO" id="GO:0016829">
    <property type="term" value="F:lyase activity"/>
    <property type="evidence" value="ECO:0007669"/>
    <property type="project" value="UniProtKB-KW"/>
</dbReference>
<dbReference type="PANTHER" id="PTHR30303:SF0">
    <property type="entry name" value="CARBAMOYL DEHYDRATASE HYPE"/>
    <property type="match status" value="1"/>
</dbReference>
<dbReference type="EMBL" id="VSSQ01110809">
    <property type="protein sequence ID" value="MPN48467.1"/>
    <property type="molecule type" value="Genomic_DNA"/>
</dbReference>
<dbReference type="EC" id="4.2.1.-" evidence="2"/>
<dbReference type="PANTHER" id="PTHR30303">
    <property type="entry name" value="HYDROGENASE ISOENZYMES FORMATION PROTEIN HYPE"/>
    <property type="match status" value="1"/>
</dbReference>
<name>A0A645IAW7_9ZZZZ</name>
<accession>A0A645IAW7</accession>
<evidence type="ECO:0000313" key="2">
    <source>
        <dbReference type="EMBL" id="MPN48467.1"/>
    </source>
</evidence>